<proteinExistence type="predicted"/>
<dbReference type="Proteomes" id="UP000070501">
    <property type="component" value="Unassembled WGS sequence"/>
</dbReference>
<evidence type="ECO:0000313" key="3">
    <source>
        <dbReference type="Proteomes" id="UP000070501"/>
    </source>
</evidence>
<reference evidence="3" key="1">
    <citation type="submission" date="2016-02" db="EMBL/GenBank/DDBJ databases">
        <title>Draft genome sequence of Microdochium bolleyi, a fungal endophyte of beachgrass.</title>
        <authorList>
            <consortium name="DOE Joint Genome Institute"/>
            <person name="David A.S."/>
            <person name="May G."/>
            <person name="Haridas S."/>
            <person name="Lim J."/>
            <person name="Wang M."/>
            <person name="Labutti K."/>
            <person name="Lipzen A."/>
            <person name="Barry K."/>
            <person name="Grigoriev I.V."/>
        </authorList>
    </citation>
    <scope>NUCLEOTIDE SEQUENCE [LARGE SCALE GENOMIC DNA]</scope>
    <source>
        <strain evidence="3">J235TASD1</strain>
    </source>
</reference>
<gene>
    <name evidence="2" type="ORF">Micbo1qcDRAFT_237714</name>
</gene>
<organism evidence="2 3">
    <name type="scientific">Microdochium bolleyi</name>
    <dbReference type="NCBI Taxonomy" id="196109"/>
    <lineage>
        <taxon>Eukaryota</taxon>
        <taxon>Fungi</taxon>
        <taxon>Dikarya</taxon>
        <taxon>Ascomycota</taxon>
        <taxon>Pezizomycotina</taxon>
        <taxon>Sordariomycetes</taxon>
        <taxon>Xylariomycetidae</taxon>
        <taxon>Xylariales</taxon>
        <taxon>Microdochiaceae</taxon>
        <taxon>Microdochium</taxon>
    </lineage>
</organism>
<sequence>MSRARSSTSRFTNNLDKTLAQPGSRAAPVGLGGIGKSQVAIEYAHQVRQQSPSTYVL</sequence>
<feature type="compositionally biased region" description="Polar residues" evidence="1">
    <location>
        <begin position="1"/>
        <end position="16"/>
    </location>
</feature>
<keyword evidence="3" id="KW-1185">Reference proteome</keyword>
<dbReference type="EMBL" id="KQ964371">
    <property type="protein sequence ID" value="KXJ84638.1"/>
    <property type="molecule type" value="Genomic_DNA"/>
</dbReference>
<name>A0A136IIR6_9PEZI</name>
<evidence type="ECO:0008006" key="4">
    <source>
        <dbReference type="Google" id="ProtNLM"/>
    </source>
</evidence>
<dbReference type="STRING" id="196109.A0A136IIR6"/>
<protein>
    <recommendedName>
        <fullName evidence="4">NB-ARC domain-containing protein</fullName>
    </recommendedName>
</protein>
<accession>A0A136IIR6</accession>
<feature type="region of interest" description="Disordered" evidence="1">
    <location>
        <begin position="1"/>
        <end position="28"/>
    </location>
</feature>
<evidence type="ECO:0000256" key="1">
    <source>
        <dbReference type="SAM" id="MobiDB-lite"/>
    </source>
</evidence>
<dbReference type="AlphaFoldDB" id="A0A136IIR6"/>
<dbReference type="OrthoDB" id="626167at2759"/>
<evidence type="ECO:0000313" key="2">
    <source>
        <dbReference type="EMBL" id="KXJ84638.1"/>
    </source>
</evidence>
<dbReference type="InParanoid" id="A0A136IIR6"/>